<dbReference type="OrthoDB" id="28650at10239"/>
<evidence type="ECO:0000313" key="14">
    <source>
        <dbReference type="Proteomes" id="UP000104372"/>
    </source>
</evidence>
<dbReference type="KEGG" id="vg:2947945"/>
<dbReference type="InterPro" id="IPR009236">
    <property type="entry name" value="Chordopox_A13L"/>
</dbReference>
<dbReference type="Proteomes" id="UP000136698">
    <property type="component" value="Segment"/>
</dbReference>
<evidence type="ECO:0000256" key="1">
    <source>
        <dbReference type="ARBA" id="ARBA00003039"/>
    </source>
</evidence>
<comment type="function">
    <text evidence="1">Essential for the encapsidation of DNA into immature virions (IV) and the subsequent maturation of IV into mature virions (MV).</text>
</comment>
<dbReference type="GO" id="GO:0055036">
    <property type="term" value="C:virion membrane"/>
    <property type="evidence" value="ECO:0007669"/>
    <property type="project" value="UniProtKB-SubCell"/>
</dbReference>
<feature type="region of interest" description="Disordered" evidence="8">
    <location>
        <begin position="29"/>
        <end position="52"/>
    </location>
</feature>
<dbReference type="Proteomes" id="UP000104372">
    <property type="component" value="Segment"/>
</dbReference>
<sequence>MGLLDALLTVVVISIVCYIIIMLYRKASTAPRVPGRRDQPVPGTSSFDDKMTDDQVKAFHRLVTSSPEGDGGKATAAV</sequence>
<proteinExistence type="predicted"/>
<gene>
    <name evidence="11" type="ORF">BVTX09c15_089</name>
    <name evidence="13" type="ORF">BVTX09c1_089</name>
    <name evidence="12" type="ORF">BVTX09c5_089</name>
</gene>
<protein>
    <submittedName>
        <fullName evidence="10 11">Virion membrane protein</fullName>
    </submittedName>
</protein>
<dbReference type="RefSeq" id="NP_957998.1">
    <property type="nucleotide sequence ID" value="NC_005337.1"/>
</dbReference>
<evidence type="ECO:0000313" key="12">
    <source>
        <dbReference type="EMBL" id="AKC03387.1"/>
    </source>
</evidence>
<dbReference type="Pfam" id="PF05961">
    <property type="entry name" value="Chordopox_A13L"/>
    <property type="match status" value="1"/>
</dbReference>
<reference evidence="10 14" key="1">
    <citation type="journal article" date="2004" name="J. Virol.">
        <title>Genomes of the parapoxviruses ORF virus and bovine papular stomatitis virus.</title>
        <authorList>
            <person name="Delhon G."/>
            <person name="Tulman E.R."/>
            <person name="Afonso C.L."/>
            <person name="Lu Z."/>
            <person name="de la Concha-Bermejillo A."/>
            <person name="Lehmkuhl H.D."/>
            <person name="Piccone M.E."/>
            <person name="Kutish G.F."/>
            <person name="Rock D.L."/>
        </authorList>
    </citation>
    <scope>NUCLEOTIDE SEQUENCE [LARGE SCALE GENOMIC DNA]</scope>
    <source>
        <strain evidence="10 14">BV-AR02</strain>
    </source>
</reference>
<dbReference type="Proteomes" id="UP000163391">
    <property type="component" value="Segment"/>
</dbReference>
<name>Q6TV99_9POXV</name>
<evidence type="ECO:0000256" key="3">
    <source>
        <dbReference type="ARBA" id="ARBA00022692"/>
    </source>
</evidence>
<evidence type="ECO:0000256" key="6">
    <source>
        <dbReference type="ARBA" id="ARBA00022989"/>
    </source>
</evidence>
<keyword evidence="6 9" id="KW-1133">Transmembrane helix</keyword>
<dbReference type="EMBL" id="AY386265">
    <property type="protein sequence ID" value="AAR98446.1"/>
    <property type="molecule type" value="Genomic_DNA"/>
</dbReference>
<dbReference type="EMBL" id="KM875470">
    <property type="protein sequence ID" value="AKC03258.1"/>
    <property type="molecule type" value="Genomic_DNA"/>
</dbReference>
<accession>Q6TV99</accession>
<keyword evidence="7 9" id="KW-0472">Membrane</keyword>
<evidence type="ECO:0000256" key="8">
    <source>
        <dbReference type="SAM" id="MobiDB-lite"/>
    </source>
</evidence>
<dbReference type="Proteomes" id="UP000152300">
    <property type="component" value="Segment"/>
</dbReference>
<keyword evidence="3 9" id="KW-0812">Transmembrane</keyword>
<evidence type="ECO:0000256" key="9">
    <source>
        <dbReference type="SAM" id="Phobius"/>
    </source>
</evidence>
<keyword evidence="5" id="KW-0426">Late protein</keyword>
<evidence type="ECO:0000256" key="2">
    <source>
        <dbReference type="ARBA" id="ARBA00004381"/>
    </source>
</evidence>
<dbReference type="EMBL" id="KM875471">
    <property type="protein sequence ID" value="AKC03387.1"/>
    <property type="molecule type" value="Genomic_DNA"/>
</dbReference>
<reference evidence="15 16" key="2">
    <citation type="journal article" date="2015" name="Arch. Virol.">
        <title>Coinfection with multiple strains of bovine papular stomatitis virus.</title>
        <authorList>
            <person name="Huang T."/>
            <person name="Tulman E.R."/>
            <person name="Diel D.G."/>
            <person name="Khatiwada S."/>
            <person name="Sims W."/>
            <person name="Edwards J.F."/>
            <person name="Wen X."/>
            <person name="Kutish G.F."/>
            <person name="Rock D.L."/>
            <person name="Delhon G."/>
        </authorList>
    </citation>
    <scope>NUCLEOTIDE SEQUENCE [LARGE SCALE GENOMIC DNA]</scope>
    <source>
        <strain evidence="13">BV-TX09c1</strain>
        <strain evidence="11">BV-TX09c15</strain>
        <strain evidence="12">BV-TX09c5</strain>
    </source>
</reference>
<dbReference type="EMBL" id="KM875472">
    <property type="protein sequence ID" value="AKC03515.1"/>
    <property type="molecule type" value="Genomic_DNA"/>
</dbReference>
<keyword evidence="14" id="KW-1185">Reference proteome</keyword>
<organism evidence="10 14">
    <name type="scientific">Bovine papular stomatitis virus</name>
    <dbReference type="NCBI Taxonomy" id="129727"/>
    <lineage>
        <taxon>Viruses</taxon>
        <taxon>Varidnaviria</taxon>
        <taxon>Bamfordvirae</taxon>
        <taxon>Nucleocytoviricota</taxon>
        <taxon>Pokkesviricetes</taxon>
        <taxon>Chitovirales</taxon>
        <taxon>Poxviridae</taxon>
        <taxon>Chordopoxvirinae</taxon>
        <taxon>Parapoxvirus</taxon>
        <taxon>Parapoxvirus bovinestomatitis</taxon>
    </lineage>
</organism>
<evidence type="ECO:0000256" key="7">
    <source>
        <dbReference type="ARBA" id="ARBA00023136"/>
    </source>
</evidence>
<evidence type="ECO:0000313" key="11">
    <source>
        <dbReference type="EMBL" id="AKC03258.1"/>
    </source>
</evidence>
<evidence type="ECO:0000313" key="15">
    <source>
        <dbReference type="Proteomes" id="UP000136698"/>
    </source>
</evidence>
<feature type="transmembrane region" description="Helical" evidence="9">
    <location>
        <begin position="6"/>
        <end position="24"/>
    </location>
</feature>
<keyword evidence="4" id="KW-0946">Virion</keyword>
<comment type="subcellular location">
    <subcellularLocation>
        <location evidence="2">Virion membrane</location>
        <topology evidence="2">Single-pass membrane protein</topology>
    </subcellularLocation>
</comment>
<evidence type="ECO:0000256" key="5">
    <source>
        <dbReference type="ARBA" id="ARBA00022921"/>
    </source>
</evidence>
<evidence type="ECO:0000313" key="10">
    <source>
        <dbReference type="EMBL" id="AAR98446.1"/>
    </source>
</evidence>
<evidence type="ECO:0000313" key="16">
    <source>
        <dbReference type="Proteomes" id="UP000152300"/>
    </source>
</evidence>
<evidence type="ECO:0000256" key="4">
    <source>
        <dbReference type="ARBA" id="ARBA00022844"/>
    </source>
</evidence>
<evidence type="ECO:0000313" key="13">
    <source>
        <dbReference type="EMBL" id="AKC03515.1"/>
    </source>
</evidence>